<proteinExistence type="predicted"/>
<reference evidence="2 3" key="1">
    <citation type="journal article" date="2016" name="Mol. Biol. Evol.">
        <title>Comparative Genomics of Early-Diverging Mushroom-Forming Fungi Provides Insights into the Origins of Lignocellulose Decay Capabilities.</title>
        <authorList>
            <person name="Nagy L.G."/>
            <person name="Riley R."/>
            <person name="Tritt A."/>
            <person name="Adam C."/>
            <person name="Daum C."/>
            <person name="Floudas D."/>
            <person name="Sun H."/>
            <person name="Yadav J.S."/>
            <person name="Pangilinan J."/>
            <person name="Larsson K.H."/>
            <person name="Matsuura K."/>
            <person name="Barry K."/>
            <person name="Labutti K."/>
            <person name="Kuo R."/>
            <person name="Ohm R.A."/>
            <person name="Bhattacharya S.S."/>
            <person name="Shirouzu T."/>
            <person name="Yoshinaga Y."/>
            <person name="Martin F.M."/>
            <person name="Grigoriev I.V."/>
            <person name="Hibbett D.S."/>
        </authorList>
    </citation>
    <scope>NUCLEOTIDE SEQUENCE [LARGE SCALE GENOMIC DNA]</scope>
    <source>
        <strain evidence="2 3">HHB10207 ss-3</strain>
    </source>
</reference>
<dbReference type="EMBL" id="KV428883">
    <property type="protein sequence ID" value="KZT31086.1"/>
    <property type="molecule type" value="Genomic_DNA"/>
</dbReference>
<feature type="region of interest" description="Disordered" evidence="1">
    <location>
        <begin position="86"/>
        <end position="132"/>
    </location>
</feature>
<dbReference type="Proteomes" id="UP000076798">
    <property type="component" value="Unassembled WGS sequence"/>
</dbReference>
<feature type="compositionally biased region" description="Basic and acidic residues" evidence="1">
    <location>
        <begin position="91"/>
        <end position="105"/>
    </location>
</feature>
<evidence type="ECO:0000313" key="3">
    <source>
        <dbReference type="Proteomes" id="UP000076798"/>
    </source>
</evidence>
<keyword evidence="3" id="KW-1185">Reference proteome</keyword>
<accession>A0A165WFA5</accession>
<gene>
    <name evidence="2" type="ORF">SISSUDRAFT_1068119</name>
</gene>
<organism evidence="2 3">
    <name type="scientific">Sistotremastrum suecicum HHB10207 ss-3</name>
    <dbReference type="NCBI Taxonomy" id="1314776"/>
    <lineage>
        <taxon>Eukaryota</taxon>
        <taxon>Fungi</taxon>
        <taxon>Dikarya</taxon>
        <taxon>Basidiomycota</taxon>
        <taxon>Agaricomycotina</taxon>
        <taxon>Agaricomycetes</taxon>
        <taxon>Sistotremastrales</taxon>
        <taxon>Sistotremastraceae</taxon>
        <taxon>Sistotremastrum</taxon>
    </lineage>
</organism>
<name>A0A165WFA5_9AGAM</name>
<dbReference type="AlphaFoldDB" id="A0A165WFA5"/>
<protein>
    <submittedName>
        <fullName evidence="2">Uncharacterized protein</fullName>
    </submittedName>
</protein>
<dbReference type="Gene3D" id="3.60.130.30">
    <property type="match status" value="1"/>
</dbReference>
<evidence type="ECO:0000256" key="1">
    <source>
        <dbReference type="SAM" id="MobiDB-lite"/>
    </source>
</evidence>
<sequence>MSAEENGRTGMVFPDLGLIFEYPPGAVIIFRSADLYHGVIPWKPTPELPNHNSLTSGRFSYVFFNQGRAMEVLCDKPRGWGRKHAYGRFDPNFDHPSKAKKETGGRKRGRKTPVETPQVEREIESEDEDDEDLERLLSKHATVADLDELDD</sequence>
<dbReference type="OrthoDB" id="2658103at2759"/>
<evidence type="ECO:0000313" key="2">
    <source>
        <dbReference type="EMBL" id="KZT31086.1"/>
    </source>
</evidence>
<feature type="compositionally biased region" description="Acidic residues" evidence="1">
    <location>
        <begin position="123"/>
        <end position="132"/>
    </location>
</feature>